<dbReference type="GO" id="GO:0004622">
    <property type="term" value="F:phosphatidylcholine lysophospholipase activity"/>
    <property type="evidence" value="ECO:0007669"/>
    <property type="project" value="TreeGrafter"/>
</dbReference>
<dbReference type="InterPro" id="IPR036514">
    <property type="entry name" value="SGNH_hydro_sf"/>
</dbReference>
<sequence length="1264" mass="135372">MATPLKILALGDSITYGVIGNGETESGGYRTELWNLFTADNFLVDFIGPRASGPNHIDRNHAGMRGWRTDQILNGRSTEPDVGDIDDWLNADTPDLVLLKIGTNDILQDYQLSTAPDRLSSIIDKITNKAPNAQILVSSILPINRAQDLEQVKTYNSFIPGIVSSKESEGKKVSFVNMFDKLTMSDLPDQIHPNLDGYVKMGNAWYEALLPILGIDKNIRVQAEDMTLTGYRIESGNSSALGRKLIGLSSANPIGKARYNFNGASGKYDIVIGYYDENDGKGNLTFKVDGNQLDKWTLDKNLSSGAADATTLQRRTVATSFSLNKDSIIEIEGIHNQAEGTRVDYIEFIPKESLSTATLSSSNILEPDGQTHTFSVTYTDDDGINISTLDSSDVWVTGPNSYSQLAQLISVNSSSNGSPRTATYRINAPGGRWDAIDNGNYTVSLRSNQVADTEGNYISAADLGTFKANVPKLPTTIRLEAENMQKSGYSTESFTVASGSQVVGLLPTQSSSGTVNSNFSGDSGFYDVILRYFDENDGASSLTTKIGGTQIDSRILNQNLGFGGIDSRTMVTQTIATNFYINQGDRIEILGTRNQSEFARVDYIEFIRKETPTTATLSATNVSESHGSTYTFDVTYTDDDGINISTIDSSDVQVTGPNNFTQLAQLVSVNSSSNGSPRTATYRINTPGGNWDATDNGNYTVTLRNNQVADTQGNYIPLSNLGNFQVNVPPSQNIVRLEAENMQRNNYLVVASTFASGGQLASLPVIQGANTGTLDTTFNGSSGIYDIVLRFVDENDGQALLSTKIGGTQIDSRVLNQNLGFGGIDSRTMVTQTIATSVYVNQGDRIEIQGTAEAAEYARVDYIEFIRKEAPTTATLSATNVSESNGSTYTFAVTYTDDDGINISTIDSSDVQVTGPNNFTQLAQLVSVNSSSNGSPRTATYRINTPGGNWDATDNGNYTVTLRNNQVADTQGNYIPLSNLGNFQVNVPPSQNIVRLEAENMQQIGYSTESVSIASGGKVVGLLTNRSTSGIVSSTFTGVSGNYDVILRYFDENDGKSQLTTKIGGTQIDWRVLDQNLGSGGLDSRTMVTQTIANGLFINEGDSIEILGSLNQAEFARLDYIEFVPVASSSTTGLINGTNGADSLTGSSADNTIYGFGGNDNLSGMEGNDTLNGGVGNDTLTGGSGADVFVLAGGNGTDMITDFTDGSDRLGLFGGLTFNQLTISQGTGSNLNNTLIRVTSSNELLAILNDVQSSNITSADFVVV</sequence>
<comment type="caution">
    <text evidence="2">The sequence shown here is derived from an EMBL/GenBank/DDBJ whole genome shotgun (WGS) entry which is preliminary data.</text>
</comment>
<dbReference type="SUPFAM" id="SSF52266">
    <property type="entry name" value="SGNH hydrolase"/>
    <property type="match status" value="1"/>
</dbReference>
<dbReference type="CDD" id="cd01833">
    <property type="entry name" value="XynB_like"/>
    <property type="match status" value="1"/>
</dbReference>
<dbReference type="STRING" id="454136.NIES2119_03040"/>
<proteinExistence type="predicted"/>
<dbReference type="Gene3D" id="2.60.120.260">
    <property type="entry name" value="Galactose-binding domain-like"/>
    <property type="match status" value="3"/>
</dbReference>
<dbReference type="RefSeq" id="WP_073591977.1">
    <property type="nucleotide sequence ID" value="NZ_MRCE01000002.1"/>
</dbReference>
<dbReference type="PANTHER" id="PTHR30383">
    <property type="entry name" value="THIOESTERASE 1/PROTEASE 1/LYSOPHOSPHOLIPASE L1"/>
    <property type="match status" value="1"/>
</dbReference>
<name>A0A1U7IT19_9CYAN</name>
<organism evidence="2 3">
    <name type="scientific">[Phormidium ambiguum] IAM M-71</name>
    <dbReference type="NCBI Taxonomy" id="454136"/>
    <lineage>
        <taxon>Bacteria</taxon>
        <taxon>Bacillati</taxon>
        <taxon>Cyanobacteriota</taxon>
        <taxon>Cyanophyceae</taxon>
        <taxon>Oscillatoriophycideae</taxon>
        <taxon>Aerosakkonematales</taxon>
        <taxon>Aerosakkonemataceae</taxon>
        <taxon>Floridanema</taxon>
    </lineage>
</organism>
<dbReference type="InterPro" id="IPR001343">
    <property type="entry name" value="Hemolysn_Ca-bd"/>
</dbReference>
<dbReference type="InterPro" id="IPR018511">
    <property type="entry name" value="Hemolysin-typ_Ca-bd_CS"/>
</dbReference>
<dbReference type="Gene3D" id="2.150.10.10">
    <property type="entry name" value="Serralysin-like metalloprotease, C-terminal"/>
    <property type="match status" value="1"/>
</dbReference>
<reference evidence="2 3" key="1">
    <citation type="submission" date="2016-11" db="EMBL/GenBank/DDBJ databases">
        <title>Draft Genome Sequences of Nine Cyanobacterial Strains from Diverse Habitats.</title>
        <authorList>
            <person name="Zhu T."/>
            <person name="Hou S."/>
            <person name="Lu X."/>
            <person name="Hess W.R."/>
        </authorList>
    </citation>
    <scope>NUCLEOTIDE SEQUENCE [LARGE SCALE GENOMIC DNA]</scope>
    <source>
        <strain evidence="2 3">IAM M-71</strain>
    </source>
</reference>
<gene>
    <name evidence="2" type="ORF">NIES2119_03040</name>
</gene>
<feature type="domain" description="SGNH hydrolase-type esterase" evidence="1">
    <location>
        <begin position="9"/>
        <end position="198"/>
    </location>
</feature>
<evidence type="ECO:0000259" key="1">
    <source>
        <dbReference type="Pfam" id="PF13472"/>
    </source>
</evidence>
<dbReference type="PROSITE" id="PS00330">
    <property type="entry name" value="HEMOLYSIN_CALCIUM"/>
    <property type="match status" value="2"/>
</dbReference>
<dbReference type="InterPro" id="IPR011049">
    <property type="entry name" value="Serralysin-like_metalloprot_C"/>
</dbReference>
<dbReference type="AlphaFoldDB" id="A0A1U7IT19"/>
<dbReference type="CDD" id="cd02795">
    <property type="entry name" value="CBM6-CBM35-CBM36_like"/>
    <property type="match status" value="3"/>
</dbReference>
<dbReference type="Pfam" id="PF00353">
    <property type="entry name" value="HemolysinCabind"/>
    <property type="match status" value="1"/>
</dbReference>
<dbReference type="Gene3D" id="3.40.50.1110">
    <property type="entry name" value="SGNH hydrolase"/>
    <property type="match status" value="1"/>
</dbReference>
<dbReference type="OrthoDB" id="468550at2"/>
<evidence type="ECO:0000313" key="3">
    <source>
        <dbReference type="Proteomes" id="UP000185860"/>
    </source>
</evidence>
<dbReference type="PANTHER" id="PTHR30383:SF5">
    <property type="entry name" value="SGNH HYDROLASE-TYPE ESTERASE DOMAIN-CONTAINING PROTEIN"/>
    <property type="match status" value="1"/>
</dbReference>
<evidence type="ECO:0000313" key="2">
    <source>
        <dbReference type="EMBL" id="OKH40596.1"/>
    </source>
</evidence>
<protein>
    <recommendedName>
        <fullName evidence="1">SGNH hydrolase-type esterase domain-containing protein</fullName>
    </recommendedName>
</protein>
<dbReference type="Proteomes" id="UP000185860">
    <property type="component" value="Unassembled WGS sequence"/>
</dbReference>
<dbReference type="Pfam" id="PF13472">
    <property type="entry name" value="Lipase_GDSL_2"/>
    <property type="match status" value="1"/>
</dbReference>
<accession>A0A1U7IT19</accession>
<dbReference type="EMBL" id="MRCE01000002">
    <property type="protein sequence ID" value="OKH40596.1"/>
    <property type="molecule type" value="Genomic_DNA"/>
</dbReference>
<dbReference type="InterPro" id="IPR013830">
    <property type="entry name" value="SGNH_hydro"/>
</dbReference>
<dbReference type="PRINTS" id="PR00313">
    <property type="entry name" value="CABNDNGRPT"/>
</dbReference>
<dbReference type="GO" id="GO:0005509">
    <property type="term" value="F:calcium ion binding"/>
    <property type="evidence" value="ECO:0007669"/>
    <property type="project" value="InterPro"/>
</dbReference>
<dbReference type="InterPro" id="IPR051532">
    <property type="entry name" value="Ester_Hydrolysis_Enzymes"/>
</dbReference>
<dbReference type="SUPFAM" id="SSF51120">
    <property type="entry name" value="beta-Roll"/>
    <property type="match status" value="1"/>
</dbReference>